<dbReference type="InterPro" id="IPR006771">
    <property type="entry name" value="CetA-like"/>
</dbReference>
<proteinExistence type="predicted"/>
<keyword evidence="1" id="KW-0732">Signal</keyword>
<evidence type="ECO:0000313" key="3">
    <source>
        <dbReference type="Proteomes" id="UP000224634"/>
    </source>
</evidence>
<gene>
    <name evidence="2" type="ORF">AJ80_06850</name>
</gene>
<sequence>MHATHVLLQPLVTLLLFTLRTRANYFISAHSNTVNGPMSVGRGQTTSASYAITEDLNNNNSSSSSSSPPLEGTSIKICRNLSHPNEITQLEFEILHGRLYYDISSIDGHPFKEHGLRLTPSAAECGGCRL</sequence>
<feature type="chain" id="PRO_5013310304" evidence="1">
    <location>
        <begin position="24"/>
        <end position="130"/>
    </location>
</feature>
<keyword evidence="3" id="KW-1185">Reference proteome</keyword>
<dbReference type="AlphaFoldDB" id="A0A2B7XT37"/>
<comment type="caution">
    <text evidence="2">The sequence shown here is derived from an EMBL/GenBank/DDBJ whole genome shotgun (WGS) entry which is preliminary data.</text>
</comment>
<dbReference type="Pfam" id="PF04681">
    <property type="entry name" value="Bys1"/>
    <property type="match status" value="1"/>
</dbReference>
<dbReference type="EMBL" id="PDNA01000122">
    <property type="protein sequence ID" value="PGH12129.1"/>
    <property type="molecule type" value="Genomic_DNA"/>
</dbReference>
<dbReference type="Proteomes" id="UP000224634">
    <property type="component" value="Unassembled WGS sequence"/>
</dbReference>
<evidence type="ECO:0000313" key="2">
    <source>
        <dbReference type="EMBL" id="PGH12129.1"/>
    </source>
</evidence>
<feature type="signal peptide" evidence="1">
    <location>
        <begin position="1"/>
        <end position="23"/>
    </location>
</feature>
<dbReference type="OrthoDB" id="5144514at2759"/>
<reference evidence="2 3" key="1">
    <citation type="submission" date="2017-10" db="EMBL/GenBank/DDBJ databases">
        <title>Comparative genomics in systemic dimorphic fungi from Ajellomycetaceae.</title>
        <authorList>
            <person name="Munoz J.F."/>
            <person name="Mcewen J.G."/>
            <person name="Clay O.K."/>
            <person name="Cuomo C.A."/>
        </authorList>
    </citation>
    <scope>NUCLEOTIDE SEQUENCE [LARGE SCALE GENOMIC DNA]</scope>
    <source>
        <strain evidence="2 3">UAMH7299</strain>
    </source>
</reference>
<accession>A0A2B7XT37</accession>
<name>A0A2B7XT37_POLH7</name>
<protein>
    <submittedName>
        <fullName evidence="2">Uncharacterized protein</fullName>
    </submittedName>
</protein>
<evidence type="ECO:0000256" key="1">
    <source>
        <dbReference type="SAM" id="SignalP"/>
    </source>
</evidence>
<organism evidence="2 3">
    <name type="scientific">Polytolypa hystricis (strain UAMH7299)</name>
    <dbReference type="NCBI Taxonomy" id="1447883"/>
    <lineage>
        <taxon>Eukaryota</taxon>
        <taxon>Fungi</taxon>
        <taxon>Dikarya</taxon>
        <taxon>Ascomycota</taxon>
        <taxon>Pezizomycotina</taxon>
        <taxon>Eurotiomycetes</taxon>
        <taxon>Eurotiomycetidae</taxon>
        <taxon>Onygenales</taxon>
        <taxon>Onygenales incertae sedis</taxon>
        <taxon>Polytolypa</taxon>
    </lineage>
</organism>